<keyword evidence="7 9" id="KW-0472">Membrane</keyword>
<proteinExistence type="inferred from homology"/>
<reference evidence="11 14" key="2">
    <citation type="submission" date="2024-05" db="EMBL/GenBank/DDBJ databases">
        <authorList>
            <person name="Busch G.E."/>
            <person name="Sharma I."/>
        </authorList>
    </citation>
    <scope>NUCLEOTIDE SEQUENCE [LARGE SCALE GENOMIC DNA]</scope>
    <source>
        <strain evidence="11 14">23GB23</strain>
    </source>
</reference>
<dbReference type="KEGG" id="mpri:MP3633_0445"/>
<protein>
    <recommendedName>
        <fullName evidence="9">TRAP transporter small permease protein</fullName>
    </recommendedName>
</protein>
<keyword evidence="4 9" id="KW-0997">Cell inner membrane</keyword>
<dbReference type="InterPro" id="IPR007387">
    <property type="entry name" value="TRAP_DctQ"/>
</dbReference>
<dbReference type="GO" id="GO:0022857">
    <property type="term" value="F:transmembrane transporter activity"/>
    <property type="evidence" value="ECO:0007669"/>
    <property type="project" value="UniProtKB-UniRule"/>
</dbReference>
<dbReference type="Proteomes" id="UP001471651">
    <property type="component" value="Unassembled WGS sequence"/>
</dbReference>
<keyword evidence="5 9" id="KW-0812">Transmembrane</keyword>
<evidence type="ECO:0000256" key="7">
    <source>
        <dbReference type="ARBA" id="ARBA00023136"/>
    </source>
</evidence>
<comment type="function">
    <text evidence="9">Part of the tripartite ATP-independent periplasmic (TRAP) transport system.</text>
</comment>
<evidence type="ECO:0000256" key="2">
    <source>
        <dbReference type="ARBA" id="ARBA00022448"/>
    </source>
</evidence>
<evidence type="ECO:0000256" key="9">
    <source>
        <dbReference type="RuleBase" id="RU369079"/>
    </source>
</evidence>
<name>A0A859CSK2_9GAMM</name>
<dbReference type="Proteomes" id="UP000509371">
    <property type="component" value="Chromosome"/>
</dbReference>
<dbReference type="Pfam" id="PF04290">
    <property type="entry name" value="DctQ"/>
    <property type="match status" value="1"/>
</dbReference>
<evidence type="ECO:0000256" key="8">
    <source>
        <dbReference type="ARBA" id="ARBA00038436"/>
    </source>
</evidence>
<keyword evidence="2 9" id="KW-0813">Transport</keyword>
<feature type="transmembrane region" description="Helical" evidence="9">
    <location>
        <begin position="83"/>
        <end position="103"/>
    </location>
</feature>
<evidence type="ECO:0000256" key="3">
    <source>
        <dbReference type="ARBA" id="ARBA00022475"/>
    </source>
</evidence>
<evidence type="ECO:0000313" key="14">
    <source>
        <dbReference type="Proteomes" id="UP001471651"/>
    </source>
</evidence>
<comment type="similarity">
    <text evidence="8 9">Belongs to the TRAP transporter small permease family.</text>
</comment>
<dbReference type="RefSeq" id="WP_176334281.1">
    <property type="nucleotide sequence ID" value="NZ_BAAAEF010000009.1"/>
</dbReference>
<feature type="transmembrane region" description="Helical" evidence="9">
    <location>
        <begin position="44"/>
        <end position="62"/>
    </location>
</feature>
<feature type="transmembrane region" description="Helical" evidence="9">
    <location>
        <begin position="12"/>
        <end position="32"/>
    </location>
</feature>
<evidence type="ECO:0000256" key="5">
    <source>
        <dbReference type="ARBA" id="ARBA00022692"/>
    </source>
</evidence>
<comment type="subcellular location">
    <subcellularLocation>
        <location evidence="1 9">Cell inner membrane</location>
        <topology evidence="1 9">Multi-pass membrane protein</topology>
    </subcellularLocation>
</comment>
<organism evidence="12 13">
    <name type="scientific">Marinomonas primoryensis</name>
    <dbReference type="NCBI Taxonomy" id="178399"/>
    <lineage>
        <taxon>Bacteria</taxon>
        <taxon>Pseudomonadati</taxon>
        <taxon>Pseudomonadota</taxon>
        <taxon>Gammaproteobacteria</taxon>
        <taxon>Oceanospirillales</taxon>
        <taxon>Oceanospirillaceae</taxon>
        <taxon>Marinomonas</taxon>
    </lineage>
</organism>
<keyword evidence="3" id="KW-1003">Cell membrane</keyword>
<keyword evidence="6 9" id="KW-1133">Transmembrane helix</keyword>
<dbReference type="AlphaFoldDB" id="A0A859CSK2"/>
<accession>A0A859CSK2</accession>
<dbReference type="EMBL" id="JBDYKN010000010">
    <property type="protein sequence ID" value="MEP7730214.1"/>
    <property type="molecule type" value="Genomic_DNA"/>
</dbReference>
<gene>
    <name evidence="11" type="ORF">ABKW32_12195</name>
    <name evidence="12" type="ORF">MP3633_0445</name>
</gene>
<evidence type="ECO:0000313" key="13">
    <source>
        <dbReference type="Proteomes" id="UP000509371"/>
    </source>
</evidence>
<evidence type="ECO:0000256" key="1">
    <source>
        <dbReference type="ARBA" id="ARBA00004429"/>
    </source>
</evidence>
<evidence type="ECO:0000313" key="11">
    <source>
        <dbReference type="EMBL" id="MEP7730214.1"/>
    </source>
</evidence>
<evidence type="ECO:0000259" key="10">
    <source>
        <dbReference type="Pfam" id="PF04290"/>
    </source>
</evidence>
<dbReference type="InterPro" id="IPR055348">
    <property type="entry name" value="DctQ"/>
</dbReference>
<evidence type="ECO:0000256" key="4">
    <source>
        <dbReference type="ARBA" id="ARBA00022519"/>
    </source>
</evidence>
<dbReference type="GO" id="GO:0005886">
    <property type="term" value="C:plasma membrane"/>
    <property type="evidence" value="ECO:0007669"/>
    <property type="project" value="UniProtKB-SubCell"/>
</dbReference>
<feature type="transmembrane region" description="Helical" evidence="9">
    <location>
        <begin position="123"/>
        <end position="142"/>
    </location>
</feature>
<dbReference type="PANTHER" id="PTHR35011">
    <property type="entry name" value="2,3-DIKETO-L-GULONATE TRAP TRANSPORTER SMALL PERMEASE PROTEIN YIAM"/>
    <property type="match status" value="1"/>
</dbReference>
<reference evidence="12 13" key="1">
    <citation type="submission" date="2020-06" db="EMBL/GenBank/DDBJ databases">
        <authorList>
            <person name="Voronona O.L."/>
            <person name="Aksenova E.I."/>
            <person name="Kunda M.S."/>
            <person name="Semenov A.N."/>
            <person name="Ryzhova N."/>
        </authorList>
    </citation>
    <scope>NUCLEOTIDE SEQUENCE [LARGE SCALE GENOMIC DNA]</scope>
    <source>
        <strain evidence="12 13">MPKMM3633</strain>
    </source>
</reference>
<comment type="subunit">
    <text evidence="9">The complex comprises the extracytoplasmic solute receptor protein and the two transmembrane proteins.</text>
</comment>
<sequence>MKRLYKKVLSILTGTSLFVIFGVILVSSMSRYLLNSPIQWSEEVAKYAMIYGTMFGMALCYLEGIHIRFTFLEDLVSDKIRHFLYFISDAIALISGGVIAYSGYLFMMKRGGIKAPGTGIEMYYFQVAMVIGGLCLIIAALIRLAAYFQPKSSVEGQ</sequence>
<keyword evidence="14" id="KW-1185">Reference proteome</keyword>
<dbReference type="GO" id="GO:0015740">
    <property type="term" value="P:C4-dicarboxylate transport"/>
    <property type="evidence" value="ECO:0007669"/>
    <property type="project" value="TreeGrafter"/>
</dbReference>
<evidence type="ECO:0000256" key="6">
    <source>
        <dbReference type="ARBA" id="ARBA00022989"/>
    </source>
</evidence>
<dbReference type="PANTHER" id="PTHR35011:SF2">
    <property type="entry name" value="2,3-DIKETO-L-GULONATE TRAP TRANSPORTER SMALL PERMEASE PROTEIN YIAM"/>
    <property type="match status" value="1"/>
</dbReference>
<evidence type="ECO:0000313" key="12">
    <source>
        <dbReference type="EMBL" id="QKK79183.1"/>
    </source>
</evidence>
<dbReference type="EMBL" id="CP054301">
    <property type="protein sequence ID" value="QKK79183.1"/>
    <property type="molecule type" value="Genomic_DNA"/>
</dbReference>
<feature type="domain" description="Tripartite ATP-independent periplasmic transporters DctQ component" evidence="10">
    <location>
        <begin position="20"/>
        <end position="145"/>
    </location>
</feature>